<dbReference type="RefSeq" id="WP_003079505.1">
    <property type="nucleotide sequence ID" value="NZ_AEUW02000001.1"/>
</dbReference>
<feature type="transmembrane region" description="Helical" evidence="1">
    <location>
        <begin position="12"/>
        <end position="31"/>
    </location>
</feature>
<dbReference type="InterPro" id="IPR006976">
    <property type="entry name" value="VanZ-like"/>
</dbReference>
<feature type="transmembrane region" description="Helical" evidence="1">
    <location>
        <begin position="43"/>
        <end position="64"/>
    </location>
</feature>
<protein>
    <submittedName>
        <fullName evidence="3">VanZ-like protein</fullName>
    </submittedName>
</protein>
<feature type="domain" description="VanZ-like" evidence="2">
    <location>
        <begin position="83"/>
        <end position="181"/>
    </location>
</feature>
<evidence type="ECO:0000313" key="4">
    <source>
        <dbReference type="Proteomes" id="UP000003573"/>
    </source>
</evidence>
<feature type="transmembrane region" description="Helical" evidence="1">
    <location>
        <begin position="76"/>
        <end position="98"/>
    </location>
</feature>
<keyword evidence="1" id="KW-1133">Transmembrane helix</keyword>
<dbReference type="Pfam" id="PF04892">
    <property type="entry name" value="VanZ"/>
    <property type="match status" value="1"/>
</dbReference>
<dbReference type="AlphaFoldDB" id="G5JVA7"/>
<keyword evidence="1" id="KW-0472">Membrane</keyword>
<evidence type="ECO:0000256" key="1">
    <source>
        <dbReference type="SAM" id="Phobius"/>
    </source>
</evidence>
<feature type="transmembrane region" description="Helical" evidence="1">
    <location>
        <begin position="169"/>
        <end position="186"/>
    </location>
</feature>
<accession>G5JVA7</accession>
<gene>
    <name evidence="3" type="ORF">STRMA_1819</name>
</gene>
<dbReference type="EMBL" id="AEUW02000001">
    <property type="protein sequence ID" value="EHJ52006.1"/>
    <property type="molecule type" value="Genomic_DNA"/>
</dbReference>
<dbReference type="OrthoDB" id="4822551at2"/>
<feature type="transmembrane region" description="Helical" evidence="1">
    <location>
        <begin position="144"/>
        <end position="163"/>
    </location>
</feature>
<organism evidence="3 4">
    <name type="scientific">Streptococcus macacae NCTC 11558</name>
    <dbReference type="NCBI Taxonomy" id="764298"/>
    <lineage>
        <taxon>Bacteria</taxon>
        <taxon>Bacillati</taxon>
        <taxon>Bacillota</taxon>
        <taxon>Bacilli</taxon>
        <taxon>Lactobacillales</taxon>
        <taxon>Streptococcaceae</taxon>
        <taxon>Streptococcus</taxon>
    </lineage>
</organism>
<reference evidence="3 4" key="1">
    <citation type="journal article" date="2014" name="Int. J. Syst. Evol. Microbiol.">
        <title>Phylogenomics and the dynamic genome evolution of the genus Streptococcus.</title>
        <authorList>
            <consortium name="The Broad Institute Genome Sequencing Platform"/>
            <person name="Richards V.P."/>
            <person name="Palmer S.R."/>
            <person name="Pavinski Bitar P.D."/>
            <person name="Qin X."/>
            <person name="Weinstock G.M."/>
            <person name="Highlander S.K."/>
            <person name="Town C.D."/>
            <person name="Burne R.A."/>
            <person name="Stanhope M.J."/>
        </authorList>
    </citation>
    <scope>NUCLEOTIDE SEQUENCE [LARGE SCALE GENOMIC DNA]</scope>
    <source>
        <strain evidence="3 4">NCTC 11558</strain>
    </source>
</reference>
<proteinExistence type="predicted"/>
<evidence type="ECO:0000259" key="2">
    <source>
        <dbReference type="Pfam" id="PF04892"/>
    </source>
</evidence>
<dbReference type="STRING" id="764298.STRMA_1819"/>
<keyword evidence="1" id="KW-0812">Transmembrane</keyword>
<sequence length="204" mass="23739">MITHQKYDTKNLLIVFFSFILSKWFYDHFLISYSHYISNYGLSFALGLNIIITFILTYFTYVFLKFCQTRQIQNTTIISCYMVYGLTLIYLLFLKNIGSQGLILNPLSFIRDISHGSRFVPFMNLVMFIPLGFLFSLTKLNLSLTLLGLVLIESCQYVFHLGVLDLGDITLNLLSIIIGSCFRYTYLKTWIQNHIINKENQIGK</sequence>
<feature type="transmembrane region" description="Helical" evidence="1">
    <location>
        <begin position="118"/>
        <end position="137"/>
    </location>
</feature>
<evidence type="ECO:0000313" key="3">
    <source>
        <dbReference type="EMBL" id="EHJ52006.1"/>
    </source>
</evidence>
<name>G5JVA7_9STRE</name>
<keyword evidence="4" id="KW-1185">Reference proteome</keyword>
<dbReference type="Proteomes" id="UP000003573">
    <property type="component" value="Unassembled WGS sequence"/>
</dbReference>
<comment type="caution">
    <text evidence="3">The sequence shown here is derived from an EMBL/GenBank/DDBJ whole genome shotgun (WGS) entry which is preliminary data.</text>
</comment>